<dbReference type="OrthoDB" id="19768at2759"/>
<dbReference type="PANTHER" id="PTHR14000:SF6">
    <property type="entry name" value="OS02G0631200 PROTEIN"/>
    <property type="match status" value="1"/>
</dbReference>
<name>A0A7I8LKM8_SPIIN</name>
<dbReference type="Gene3D" id="1.10.10.60">
    <property type="entry name" value="Homeodomain-like"/>
    <property type="match status" value="1"/>
</dbReference>
<dbReference type="Pfam" id="PF12579">
    <property type="entry name" value="DUF3755"/>
    <property type="match status" value="1"/>
</dbReference>
<gene>
    <name evidence="1" type="ORF">SI8410_18021321</name>
</gene>
<dbReference type="CDD" id="cd00167">
    <property type="entry name" value="SANT"/>
    <property type="match status" value="1"/>
</dbReference>
<protein>
    <submittedName>
        <fullName evidence="1">Uncharacterized protein</fullName>
    </submittedName>
</protein>
<organism evidence="1 2">
    <name type="scientific">Spirodela intermedia</name>
    <name type="common">Intermediate duckweed</name>
    <dbReference type="NCBI Taxonomy" id="51605"/>
    <lineage>
        <taxon>Eukaryota</taxon>
        <taxon>Viridiplantae</taxon>
        <taxon>Streptophyta</taxon>
        <taxon>Embryophyta</taxon>
        <taxon>Tracheophyta</taxon>
        <taxon>Spermatophyta</taxon>
        <taxon>Magnoliopsida</taxon>
        <taxon>Liliopsida</taxon>
        <taxon>Araceae</taxon>
        <taxon>Lemnoideae</taxon>
        <taxon>Spirodela</taxon>
    </lineage>
</organism>
<dbReference type="Proteomes" id="UP000663760">
    <property type="component" value="Chromosome 18"/>
</dbReference>
<dbReference type="PANTHER" id="PTHR14000">
    <property type="entry name" value="FINGER CCCH DOMAIN PROTEIN, PUTATIVE (DUF3755)-RELATED"/>
    <property type="match status" value="1"/>
</dbReference>
<dbReference type="AlphaFoldDB" id="A0A7I8LKM8"/>
<keyword evidence="2" id="KW-1185">Reference proteome</keyword>
<dbReference type="EMBL" id="LR746281">
    <property type="protein sequence ID" value="CAA7410643.1"/>
    <property type="molecule type" value="Genomic_DNA"/>
</dbReference>
<proteinExistence type="predicted"/>
<dbReference type="InterPro" id="IPR001005">
    <property type="entry name" value="SANT/Myb"/>
</dbReference>
<evidence type="ECO:0000313" key="1">
    <source>
        <dbReference type="EMBL" id="CAA7410643.1"/>
    </source>
</evidence>
<sequence length="255" mass="28171">MAFAGDTGCVSSRSVLIPMGSADRSPQLHPVPGLLKYDTGLTADWSFEEQSLLEEGLVKYGHEPNIMKYIKIAAGLQGKTRKENGKRCKQEKIYTWRKMKDKKDKQVDYSSGVNSFSSQLPSVASTSLIMYGPDSGGGMPHNDPIVGDAAQYLLEENARILDRITHNLDDLKLQDNVDLFFHAKNNLVSILNRMSETRAMSQMARLPVSIDNKTFSALLLGVAMPQGLTLDAAEGGRSTQERDFPWASKLGRSYP</sequence>
<reference evidence="1" key="1">
    <citation type="submission" date="2020-02" db="EMBL/GenBank/DDBJ databases">
        <authorList>
            <person name="Scholz U."/>
            <person name="Mascher M."/>
            <person name="Fiebig A."/>
        </authorList>
    </citation>
    <scope>NUCLEOTIDE SEQUENCE</scope>
</reference>
<dbReference type="InterPro" id="IPR022228">
    <property type="entry name" value="DUF3755"/>
</dbReference>
<accession>A0A7I8LKM8</accession>
<evidence type="ECO:0000313" key="2">
    <source>
        <dbReference type="Proteomes" id="UP000663760"/>
    </source>
</evidence>